<protein>
    <recommendedName>
        <fullName evidence="1">non-specific serine/threonine protein kinase</fullName>
        <ecNumber evidence="1">2.7.11.1</ecNumber>
    </recommendedName>
</protein>
<dbReference type="EMBL" id="LXQE01000184">
    <property type="protein sequence ID" value="RCJ30662.1"/>
    <property type="molecule type" value="Genomic_DNA"/>
</dbReference>
<evidence type="ECO:0000256" key="9">
    <source>
        <dbReference type="PROSITE-ProRule" id="PRU10141"/>
    </source>
</evidence>
<keyword evidence="4 9" id="KW-0547">Nucleotide-binding</keyword>
<evidence type="ECO:0000313" key="11">
    <source>
        <dbReference type="EMBL" id="RCJ30662.1"/>
    </source>
</evidence>
<evidence type="ECO:0000259" key="10">
    <source>
        <dbReference type="PROSITE" id="PS50011"/>
    </source>
</evidence>
<dbReference type="Pfam" id="PF00069">
    <property type="entry name" value="Pkinase"/>
    <property type="match status" value="1"/>
</dbReference>
<dbReference type="PROSITE" id="PS00109">
    <property type="entry name" value="PROTEIN_KINASE_TYR"/>
    <property type="match status" value="1"/>
</dbReference>
<dbReference type="AlphaFoldDB" id="A0A367R5E3"/>
<reference evidence="11 12" key="1">
    <citation type="submission" date="2016-04" db="EMBL/GenBank/DDBJ databases">
        <authorList>
            <person name="Evans L.H."/>
            <person name="Alamgir A."/>
            <person name="Owens N."/>
            <person name="Weber N.D."/>
            <person name="Virtaneva K."/>
            <person name="Barbian K."/>
            <person name="Babar A."/>
            <person name="Rosenke K."/>
        </authorList>
    </citation>
    <scope>NUCLEOTIDE SEQUENCE [LARGE SCALE GENOMIC DNA]</scope>
    <source>
        <strain evidence="11">NIES-2108</strain>
    </source>
</reference>
<dbReference type="Pfam" id="PF26309">
    <property type="entry name" value="DUF8082"/>
    <property type="match status" value="1"/>
</dbReference>
<evidence type="ECO:0000256" key="3">
    <source>
        <dbReference type="ARBA" id="ARBA00022679"/>
    </source>
</evidence>
<keyword evidence="5 11" id="KW-0418">Kinase</keyword>
<dbReference type="Gene3D" id="3.30.200.20">
    <property type="entry name" value="Phosphorylase Kinase, domain 1"/>
    <property type="match status" value="1"/>
</dbReference>
<comment type="catalytic activity">
    <reaction evidence="8">
        <text>L-seryl-[protein] + ATP = O-phospho-L-seryl-[protein] + ADP + H(+)</text>
        <dbReference type="Rhea" id="RHEA:17989"/>
        <dbReference type="Rhea" id="RHEA-COMP:9863"/>
        <dbReference type="Rhea" id="RHEA-COMP:11604"/>
        <dbReference type="ChEBI" id="CHEBI:15378"/>
        <dbReference type="ChEBI" id="CHEBI:29999"/>
        <dbReference type="ChEBI" id="CHEBI:30616"/>
        <dbReference type="ChEBI" id="CHEBI:83421"/>
        <dbReference type="ChEBI" id="CHEBI:456216"/>
        <dbReference type="EC" id="2.7.11.1"/>
    </reaction>
</comment>
<evidence type="ECO:0000256" key="2">
    <source>
        <dbReference type="ARBA" id="ARBA00022527"/>
    </source>
</evidence>
<sequence>MITELESGTLINNRYQIQKLLGKGGFGRTYLALDNQRFDEPCVLKEFVPTASKAENLRKSQDLFEREAKVLYQIQHPQVPKFLAWFTDNQRIFIVQEYINGKTYSEIFSERLVQTGQPFSEIEVRTWLTDVLPVLDYLHERKIIHRDISLENIMLPDNQSKPVLIDFGTVKENYTQILSTDSLNFYNSIRISVVGKFGYSPPEQLRLGYSYPSSDIYALGVCTVILLTGKMPHALLDESLNWQWRSQINISDDFAKIIEKMLVEEPNARFQSAKEILLVLNNLDSSSSVLPRFEFKITSPTKAIKIRREKKETNKALEELLILQNLERNLRQSNNINENIGLEKPIYLNLDLSEYIKQKSSVNSESSTHALIKSSTIFTKINNFLTKITTKEVAENNDCNNKIYIQLNIHKFLENYSVTSNLQLFELIKKEYTNFVGPIAQLIINNVLVSFSDCSTKQIIEMLAAEIPEKLMAEQFQKHMYKIIESKLYILQTTE</sequence>
<name>A0A367R5E3_NOSPU</name>
<keyword evidence="3" id="KW-0808">Transferase</keyword>
<organism evidence="11 12">
    <name type="scientific">Nostoc punctiforme NIES-2108</name>
    <dbReference type="NCBI Taxonomy" id="1356359"/>
    <lineage>
        <taxon>Bacteria</taxon>
        <taxon>Bacillati</taxon>
        <taxon>Cyanobacteriota</taxon>
        <taxon>Cyanophyceae</taxon>
        <taxon>Nostocales</taxon>
        <taxon>Nostocaceae</taxon>
        <taxon>Nostoc</taxon>
    </lineage>
</organism>
<dbReference type="InterPro" id="IPR058395">
    <property type="entry name" value="DUF8082"/>
</dbReference>
<dbReference type="GO" id="GO:0005524">
    <property type="term" value="F:ATP binding"/>
    <property type="evidence" value="ECO:0007669"/>
    <property type="project" value="UniProtKB-UniRule"/>
</dbReference>
<evidence type="ECO:0000256" key="4">
    <source>
        <dbReference type="ARBA" id="ARBA00022741"/>
    </source>
</evidence>
<dbReference type="InterPro" id="IPR008266">
    <property type="entry name" value="Tyr_kinase_AS"/>
</dbReference>
<dbReference type="Proteomes" id="UP000252085">
    <property type="component" value="Unassembled WGS sequence"/>
</dbReference>
<evidence type="ECO:0000256" key="5">
    <source>
        <dbReference type="ARBA" id="ARBA00022777"/>
    </source>
</evidence>
<dbReference type="EC" id="2.7.11.1" evidence="1"/>
<dbReference type="Gene3D" id="1.10.510.10">
    <property type="entry name" value="Transferase(Phosphotransferase) domain 1"/>
    <property type="match status" value="1"/>
</dbReference>
<dbReference type="InterPro" id="IPR017441">
    <property type="entry name" value="Protein_kinase_ATP_BS"/>
</dbReference>
<evidence type="ECO:0000313" key="12">
    <source>
        <dbReference type="Proteomes" id="UP000252085"/>
    </source>
</evidence>
<dbReference type="PROSITE" id="PS50011">
    <property type="entry name" value="PROTEIN_KINASE_DOM"/>
    <property type="match status" value="1"/>
</dbReference>
<proteinExistence type="predicted"/>
<feature type="binding site" evidence="9">
    <location>
        <position position="45"/>
    </location>
    <ligand>
        <name>ATP</name>
        <dbReference type="ChEBI" id="CHEBI:30616"/>
    </ligand>
</feature>
<evidence type="ECO:0000256" key="1">
    <source>
        <dbReference type="ARBA" id="ARBA00012513"/>
    </source>
</evidence>
<accession>A0A367R5E3</accession>
<dbReference type="InterPro" id="IPR000719">
    <property type="entry name" value="Prot_kinase_dom"/>
</dbReference>
<evidence type="ECO:0000256" key="7">
    <source>
        <dbReference type="ARBA" id="ARBA00047899"/>
    </source>
</evidence>
<evidence type="ECO:0000256" key="8">
    <source>
        <dbReference type="ARBA" id="ARBA00048679"/>
    </source>
</evidence>
<comment type="catalytic activity">
    <reaction evidence="7">
        <text>L-threonyl-[protein] + ATP = O-phospho-L-threonyl-[protein] + ADP + H(+)</text>
        <dbReference type="Rhea" id="RHEA:46608"/>
        <dbReference type="Rhea" id="RHEA-COMP:11060"/>
        <dbReference type="Rhea" id="RHEA-COMP:11605"/>
        <dbReference type="ChEBI" id="CHEBI:15378"/>
        <dbReference type="ChEBI" id="CHEBI:30013"/>
        <dbReference type="ChEBI" id="CHEBI:30616"/>
        <dbReference type="ChEBI" id="CHEBI:61977"/>
        <dbReference type="ChEBI" id="CHEBI:456216"/>
        <dbReference type="EC" id="2.7.11.1"/>
    </reaction>
</comment>
<dbReference type="PANTHER" id="PTHR24363:SF0">
    <property type="entry name" value="SERINE_THREONINE KINASE LIKE DOMAIN CONTAINING 1"/>
    <property type="match status" value="1"/>
</dbReference>
<dbReference type="CDD" id="cd14014">
    <property type="entry name" value="STKc_PknB_like"/>
    <property type="match status" value="1"/>
</dbReference>
<feature type="domain" description="Protein kinase" evidence="10">
    <location>
        <begin position="15"/>
        <end position="293"/>
    </location>
</feature>
<dbReference type="PROSITE" id="PS00107">
    <property type="entry name" value="PROTEIN_KINASE_ATP"/>
    <property type="match status" value="1"/>
</dbReference>
<gene>
    <name evidence="11" type="ORF">A6769_32960</name>
</gene>
<dbReference type="SUPFAM" id="SSF56112">
    <property type="entry name" value="Protein kinase-like (PK-like)"/>
    <property type="match status" value="1"/>
</dbReference>
<dbReference type="PANTHER" id="PTHR24363">
    <property type="entry name" value="SERINE/THREONINE PROTEIN KINASE"/>
    <property type="match status" value="1"/>
</dbReference>
<dbReference type="GO" id="GO:0004674">
    <property type="term" value="F:protein serine/threonine kinase activity"/>
    <property type="evidence" value="ECO:0007669"/>
    <property type="project" value="UniProtKB-KW"/>
</dbReference>
<evidence type="ECO:0000256" key="6">
    <source>
        <dbReference type="ARBA" id="ARBA00022840"/>
    </source>
</evidence>
<keyword evidence="2 11" id="KW-0723">Serine/threonine-protein kinase</keyword>
<dbReference type="InterPro" id="IPR011009">
    <property type="entry name" value="Kinase-like_dom_sf"/>
</dbReference>
<keyword evidence="6 9" id="KW-0067">ATP-binding</keyword>
<comment type="caution">
    <text evidence="11">The sequence shown here is derived from an EMBL/GenBank/DDBJ whole genome shotgun (WGS) entry which is preliminary data.</text>
</comment>